<feature type="domain" description="UPF0029" evidence="4">
    <location>
        <begin position="159"/>
        <end position="213"/>
    </location>
</feature>
<dbReference type="SUPFAM" id="SSF54980">
    <property type="entry name" value="EF-G C-terminal domain-like"/>
    <property type="match status" value="1"/>
</dbReference>
<accession>A0ABS1SGQ3</accession>
<proteinExistence type="inferred from homology"/>
<evidence type="ECO:0000313" key="5">
    <source>
        <dbReference type="EMBL" id="MBL3678468.1"/>
    </source>
</evidence>
<protein>
    <submittedName>
        <fullName evidence="5">YigZ family protein</fullName>
    </submittedName>
</protein>
<dbReference type="InterPro" id="IPR001498">
    <property type="entry name" value="Impact_N"/>
</dbReference>
<evidence type="ECO:0000259" key="4">
    <source>
        <dbReference type="Pfam" id="PF09186"/>
    </source>
</evidence>
<dbReference type="PANTHER" id="PTHR16301">
    <property type="entry name" value="IMPACT-RELATED"/>
    <property type="match status" value="1"/>
</dbReference>
<organism evidence="5 6">
    <name type="scientific">Leucobacter chromiireducens subsp. solipictus</name>
    <dbReference type="NCBI Taxonomy" id="398235"/>
    <lineage>
        <taxon>Bacteria</taxon>
        <taxon>Bacillati</taxon>
        <taxon>Actinomycetota</taxon>
        <taxon>Actinomycetes</taxon>
        <taxon>Micrococcales</taxon>
        <taxon>Microbacteriaceae</taxon>
        <taxon>Leucobacter</taxon>
    </lineage>
</organism>
<feature type="region of interest" description="Disordered" evidence="2">
    <location>
        <begin position="1"/>
        <end position="22"/>
    </location>
</feature>
<dbReference type="PANTHER" id="PTHR16301:SF20">
    <property type="entry name" value="IMPACT FAMILY MEMBER YIGZ"/>
    <property type="match status" value="1"/>
</dbReference>
<comment type="similarity">
    <text evidence="1">Belongs to the IMPACT family.</text>
</comment>
<evidence type="ECO:0000259" key="3">
    <source>
        <dbReference type="Pfam" id="PF01205"/>
    </source>
</evidence>
<feature type="domain" description="Impact N-terminal" evidence="3">
    <location>
        <begin position="39"/>
        <end position="143"/>
    </location>
</feature>
<dbReference type="NCBIfam" id="TIGR00257">
    <property type="entry name" value="IMPACT_YIGZ"/>
    <property type="match status" value="1"/>
</dbReference>
<reference evidence="5 6" key="1">
    <citation type="submission" date="2018-09" db="EMBL/GenBank/DDBJ databases">
        <title>Comparative genomics of Leucobacter spp.</title>
        <authorList>
            <person name="Reis A.C."/>
            <person name="Kolvenbach B.A."/>
            <person name="Corvini P.F.X."/>
            <person name="Nunes O.C."/>
        </authorList>
    </citation>
    <scope>NUCLEOTIDE SEQUENCE [LARGE SCALE GENOMIC DNA]</scope>
    <source>
        <strain evidence="5 6">TAN 31504</strain>
    </source>
</reference>
<dbReference type="EMBL" id="QYAC01000002">
    <property type="protein sequence ID" value="MBL3678468.1"/>
    <property type="molecule type" value="Genomic_DNA"/>
</dbReference>
<evidence type="ECO:0000256" key="1">
    <source>
        <dbReference type="ARBA" id="ARBA00007665"/>
    </source>
</evidence>
<keyword evidence="6" id="KW-1185">Reference proteome</keyword>
<dbReference type="InterPro" id="IPR015269">
    <property type="entry name" value="UPF0029_Impact_C"/>
</dbReference>
<comment type="caution">
    <text evidence="5">The sequence shown here is derived from an EMBL/GenBank/DDBJ whole genome shotgun (WGS) entry which is preliminary data.</text>
</comment>
<evidence type="ECO:0000256" key="2">
    <source>
        <dbReference type="SAM" id="MobiDB-lite"/>
    </source>
</evidence>
<dbReference type="InterPro" id="IPR036956">
    <property type="entry name" value="Impact_N_sf"/>
</dbReference>
<sequence length="230" mass="24419">MVASPGGNPPGPRPGRRSGEDAVYETIRSSVDAEIEISRSRFLTRLERVTTEEDARAVIARVRAEHPRARHHCSAFVLGPEGRIQRSNDDGEPSGTAGAPMLDALTSAGLHDVVAVVTRYFGGVLLGAGGLTRAYRSSVADAVHRAQRVQRAMRHDVTVHCSYDVAAQIEAEARRRGYGIGAADYTDRVAQHLSVAESELVPLAGLVAELSAGAAEFERGPAGYVDLPGA</sequence>
<name>A0ABS1SGQ3_9MICO</name>
<gene>
    <name evidence="5" type="ORF">D3230_04010</name>
</gene>
<dbReference type="PROSITE" id="PS00910">
    <property type="entry name" value="UPF0029"/>
    <property type="match status" value="1"/>
</dbReference>
<dbReference type="Pfam" id="PF01205">
    <property type="entry name" value="Impact_N"/>
    <property type="match status" value="1"/>
</dbReference>
<dbReference type="InterPro" id="IPR020569">
    <property type="entry name" value="UPF0029_Impact_CS"/>
</dbReference>
<evidence type="ECO:0000313" key="6">
    <source>
        <dbReference type="Proteomes" id="UP001645859"/>
    </source>
</evidence>
<dbReference type="InterPro" id="IPR020568">
    <property type="entry name" value="Ribosomal_Su5_D2-typ_SF"/>
</dbReference>
<dbReference type="InterPro" id="IPR035647">
    <property type="entry name" value="EFG_III/V"/>
</dbReference>
<dbReference type="InterPro" id="IPR015796">
    <property type="entry name" value="Impact_YigZ-like"/>
</dbReference>
<dbReference type="Gene3D" id="3.30.230.30">
    <property type="entry name" value="Impact, N-terminal domain"/>
    <property type="match status" value="1"/>
</dbReference>
<dbReference type="Proteomes" id="UP001645859">
    <property type="component" value="Unassembled WGS sequence"/>
</dbReference>
<dbReference type="Pfam" id="PF09186">
    <property type="entry name" value="DUF1949"/>
    <property type="match status" value="1"/>
</dbReference>
<dbReference type="SUPFAM" id="SSF54211">
    <property type="entry name" value="Ribosomal protein S5 domain 2-like"/>
    <property type="match status" value="1"/>
</dbReference>
<dbReference type="InterPro" id="IPR023582">
    <property type="entry name" value="Impact"/>
</dbReference>